<keyword evidence="7" id="KW-1185">Reference proteome</keyword>
<evidence type="ECO:0000256" key="3">
    <source>
        <dbReference type="ARBA" id="ARBA00023115"/>
    </source>
</evidence>
<proteinExistence type="inferred from homology"/>
<evidence type="ECO:0000313" key="6">
    <source>
        <dbReference type="EMBL" id="NWF46945.1"/>
    </source>
</evidence>
<evidence type="ECO:0000256" key="2">
    <source>
        <dbReference type="ARBA" id="ARBA00022679"/>
    </source>
</evidence>
<gene>
    <name evidence="6" type="ORF">F3K02_17040</name>
</gene>
<protein>
    <recommendedName>
        <fullName evidence="5">PABS domain-containing protein</fullName>
    </recommendedName>
</protein>
<dbReference type="Pfam" id="PF01564">
    <property type="entry name" value="Spermine_synth"/>
    <property type="match status" value="1"/>
</dbReference>
<feature type="active site" description="Proton acceptor" evidence="4">
    <location>
        <position position="147"/>
    </location>
</feature>
<accession>A0A7Y8GXZ6</accession>
<dbReference type="InterPro" id="IPR029063">
    <property type="entry name" value="SAM-dependent_MTases_sf"/>
</dbReference>
<dbReference type="EMBL" id="VYGV01000016">
    <property type="protein sequence ID" value="NWF46945.1"/>
    <property type="molecule type" value="Genomic_DNA"/>
</dbReference>
<evidence type="ECO:0000256" key="4">
    <source>
        <dbReference type="PROSITE-ProRule" id="PRU00354"/>
    </source>
</evidence>
<dbReference type="NCBIfam" id="NF037959">
    <property type="entry name" value="MFS_SpdSyn"/>
    <property type="match status" value="1"/>
</dbReference>
<comment type="caution">
    <text evidence="6">The sequence shown here is derived from an EMBL/GenBank/DDBJ whole genome shotgun (WGS) entry which is preliminary data.</text>
</comment>
<dbReference type="PANTHER" id="PTHR43317">
    <property type="entry name" value="THERMOSPERMINE SYNTHASE ACAULIS5"/>
    <property type="match status" value="1"/>
</dbReference>
<dbReference type="InterPro" id="IPR030374">
    <property type="entry name" value="PABS"/>
</dbReference>
<dbReference type="RefSeq" id="WP_177136855.1">
    <property type="nucleotide sequence ID" value="NZ_JAGPWB010000045.1"/>
</dbReference>
<sequence>MTWDIESALQQAAVNAGLTLRQVRIDHDRFERALRFGATDVQSAMDLRNPDHLVLNYTRLMMGFVLFQPRPLNMLMIGLGGGSLPKFCHRHLPGTDITVVEIDPRVIALRDQFEVPPDQQDFRVVQADGADFVAAMDDASYDVIMVDGFDAESMSPALGTYNFYAHCARLLTTGGVMVCNLHELDLHFGAYLERIALSFDGSTLAVATREYGNSVVFARNDTSVCTRLPKHLQRPSGMSEPAWTDIKADVHTVLREARSTQAFA</sequence>
<dbReference type="PROSITE" id="PS51006">
    <property type="entry name" value="PABS_2"/>
    <property type="match status" value="1"/>
</dbReference>
<dbReference type="PANTHER" id="PTHR43317:SF11">
    <property type="entry name" value="POLYAMINE AMINOPROPYLTRANSFERASE 2"/>
    <property type="match status" value="1"/>
</dbReference>
<name>A0A7Y8GXZ6_9BURK</name>
<evidence type="ECO:0000313" key="7">
    <source>
        <dbReference type="Proteomes" id="UP000545507"/>
    </source>
</evidence>
<keyword evidence="2 4" id="KW-0808">Transferase</keyword>
<dbReference type="GO" id="GO:0016740">
    <property type="term" value="F:transferase activity"/>
    <property type="evidence" value="ECO:0007669"/>
    <property type="project" value="UniProtKB-UniRule"/>
</dbReference>
<dbReference type="Proteomes" id="UP000545507">
    <property type="component" value="Unassembled WGS sequence"/>
</dbReference>
<dbReference type="SUPFAM" id="SSF53335">
    <property type="entry name" value="S-adenosyl-L-methionine-dependent methyltransferases"/>
    <property type="match status" value="1"/>
</dbReference>
<evidence type="ECO:0000259" key="5">
    <source>
        <dbReference type="PROSITE" id="PS51006"/>
    </source>
</evidence>
<comment type="similarity">
    <text evidence="1">Belongs to the spermidine/spermine synthase family.</text>
</comment>
<feature type="domain" description="PABS" evidence="5">
    <location>
        <begin position="1"/>
        <end position="230"/>
    </location>
</feature>
<organism evidence="6 7">
    <name type="scientific">Hydrogenophaga aromaticivorans</name>
    <dbReference type="NCBI Taxonomy" id="2610898"/>
    <lineage>
        <taxon>Bacteria</taxon>
        <taxon>Pseudomonadati</taxon>
        <taxon>Pseudomonadota</taxon>
        <taxon>Betaproteobacteria</taxon>
        <taxon>Burkholderiales</taxon>
        <taxon>Comamonadaceae</taxon>
        <taxon>Hydrogenophaga</taxon>
    </lineage>
</organism>
<dbReference type="Gene3D" id="3.40.50.150">
    <property type="entry name" value="Vaccinia Virus protein VP39"/>
    <property type="match status" value="1"/>
</dbReference>
<dbReference type="GO" id="GO:0006596">
    <property type="term" value="P:polyamine biosynthetic process"/>
    <property type="evidence" value="ECO:0007669"/>
    <property type="project" value="UniProtKB-UniRule"/>
</dbReference>
<keyword evidence="3 4" id="KW-0620">Polyamine biosynthesis</keyword>
<reference evidence="6 7" key="1">
    <citation type="submission" date="2019-09" db="EMBL/GenBank/DDBJ databases">
        <title>Hydrogenophaga aromatica sp. nov., isolated from a para-xylene-degrading enrichment culture.</title>
        <authorList>
            <person name="Tancsics A."/>
            <person name="Banerjee S."/>
        </authorList>
    </citation>
    <scope>NUCLEOTIDE SEQUENCE [LARGE SCALE GENOMIC DNA]</scope>
    <source>
        <strain evidence="6 7">D2P1</strain>
    </source>
</reference>
<dbReference type="AlphaFoldDB" id="A0A7Y8GXZ6"/>
<dbReference type="CDD" id="cd02440">
    <property type="entry name" value="AdoMet_MTases"/>
    <property type="match status" value="1"/>
</dbReference>
<evidence type="ECO:0000256" key="1">
    <source>
        <dbReference type="ARBA" id="ARBA00007867"/>
    </source>
</evidence>